<dbReference type="PANTHER" id="PTHR30096:SF0">
    <property type="entry name" value="4,5-DOPA DIOXYGENASE EXTRADIOL-LIKE PROTEIN"/>
    <property type="match status" value="1"/>
</dbReference>
<dbReference type="InterPro" id="IPR014436">
    <property type="entry name" value="Extradiol_dOase_DODA"/>
</dbReference>
<keyword evidence="4" id="KW-0862">Zinc</keyword>
<evidence type="ECO:0000256" key="1">
    <source>
        <dbReference type="ARBA" id="ARBA00001947"/>
    </source>
</evidence>
<dbReference type="PANTHER" id="PTHR30096">
    <property type="entry name" value="4,5-DOPA DIOXYGENASE EXTRADIOL-LIKE PROTEIN"/>
    <property type="match status" value="1"/>
</dbReference>
<dbReference type="AlphaFoldDB" id="A0AAV1R583"/>
<reference evidence="9 10" key="1">
    <citation type="submission" date="2024-01" db="EMBL/GenBank/DDBJ databases">
        <authorList>
            <person name="Waweru B."/>
        </authorList>
    </citation>
    <scope>NUCLEOTIDE SEQUENCE [LARGE SCALE GENOMIC DNA]</scope>
</reference>
<dbReference type="Gene3D" id="1.10.10.60">
    <property type="entry name" value="Homeodomain-like"/>
    <property type="match status" value="1"/>
</dbReference>
<evidence type="ECO:0000256" key="3">
    <source>
        <dbReference type="ARBA" id="ARBA00022723"/>
    </source>
</evidence>
<gene>
    <name evidence="9" type="ORF">DCAF_LOCUS6294</name>
</gene>
<dbReference type="Gene3D" id="3.40.830.10">
    <property type="entry name" value="LigB-like"/>
    <property type="match status" value="7"/>
</dbReference>
<keyword evidence="5" id="KW-0223">Dioxygenase</keyword>
<evidence type="ECO:0000256" key="2">
    <source>
        <dbReference type="ARBA" id="ARBA00007581"/>
    </source>
</evidence>
<dbReference type="EMBL" id="CAWUPB010000893">
    <property type="protein sequence ID" value="CAK7328568.1"/>
    <property type="molecule type" value="Genomic_DNA"/>
</dbReference>
<protein>
    <recommendedName>
        <fullName evidence="8">ZF-HD dimerization-type domain-containing protein</fullName>
    </recommendedName>
</protein>
<accession>A0AAV1R583</accession>
<comment type="similarity">
    <text evidence="2">Belongs to the DODA-type extradiol aromatic ring-opening dioxygenase family.</text>
</comment>
<evidence type="ECO:0000256" key="7">
    <source>
        <dbReference type="SAM" id="MobiDB-lite"/>
    </source>
</evidence>
<feature type="region of interest" description="Disordered" evidence="7">
    <location>
        <begin position="817"/>
        <end position="857"/>
    </location>
</feature>
<dbReference type="GO" id="GO:0016702">
    <property type="term" value="F:oxidoreductase activity, acting on single donors with incorporation of molecular oxygen, incorporation of two atoms of oxygen"/>
    <property type="evidence" value="ECO:0007669"/>
    <property type="project" value="UniProtKB-ARBA"/>
</dbReference>
<keyword evidence="3" id="KW-0479">Metal-binding</keyword>
<dbReference type="InterPro" id="IPR004183">
    <property type="entry name" value="Xdiol_dOase_suB"/>
</dbReference>
<sequence>MAHPRPDHFYPLHVAMGAAGEESKAKLVHTSWTDGTLGVMDTVYISHGSPMMAIDESIPARQFLKSWKQIFKERPKAILVISGHWDTKEPTVNVVNRNDTIYDFYGFPKSIYQLKYTPPGAPQLAKRVKELLMENGFKHVHEDRKRGVDHGAWVPLMLMYPEADIPGAGPLKEEGILVMGSGAATHNMGTMLPDGSPVPSWASQFDTWLKNALLQGRYEDVNHYDSRAPYGKKAHPSPDHFYPLHVAMGAAGENSEAKQEEHVLQEENLFWLLMRFFRSLNPKDKFLSVCKRGVMDTVYISHGSPMMAIDESIPARQFLKSWQHIFKERPKAILVISGHWDTKEPTVNVVNRNDTIYDFYGFPKSMYKLKYTPPGAPQLAKRVKELLMENGFKHVHEDKKRGVDHGTWVPLMFMYPEADIPGAGPLKEEGILVMGSGATTHNLGAMLPDGSPVPSWASQFDTWLKNALLQGRYEDVNHYDSRAPYGKKAHPWPDHFYPLHVAMGAAGENAKAKLGLMDTIYISHGSPMMAIDESVPARHFLKSWQQTVFKDRAKAILVISGHWDTKEPTVNAVDRNDTIYDFYGFPKAMYQLKYTPPGAPQLAKRVKELLMENGFKHVHEDKKRGVDHGTWVPLMFMYPEADIPVCQLSVQSDRDGTYHYNMGKALAPSRRKVSSSWDLELLLTIWGPCDPMAVLFLHGLPSLIPGLKMLSLKEDVNHYDSRVPYGKKAHPWPDHFYPLHVAMVAAGENAKAKLLHHSWGNGTLSYASYHRIVDEAEASRETTNVNEKYIVCHHIGTDEGKKQLAHVSTQLHWLEGAQKKGKRMNDSSPQKDMPISRNGSYTGGNGHSHTVASAAAAAAAAAAQAPTNGHNSPSSLQEDQRPYKKVVRYKECLKNHAASIGGNATDGCGEFIPGGEEGSLEALKCSACNCHRNFHRKEMDGECSYDCHHHYPMISNLGSGRLVLGHHNGIIGSPVPRGYPTSSFISSGAPPPMIVSYKNGGANAITSESDEKEEDNGGGMLTTRPVEKLKKRFRTKFTEEQKQKMVNFAEKAGWKMQKLEESLVQGFCEELGIKRRVLKCVAADPGFVTLQKRQVALYCE</sequence>
<dbReference type="SUPFAM" id="SSF53213">
    <property type="entry name" value="LigB-like"/>
    <property type="match status" value="4"/>
</dbReference>
<comment type="cofactor">
    <cofactor evidence="1">
        <name>Zn(2+)</name>
        <dbReference type="ChEBI" id="CHEBI:29105"/>
    </cofactor>
</comment>
<dbReference type="InterPro" id="IPR009057">
    <property type="entry name" value="Homeodomain-like_sf"/>
</dbReference>
<evidence type="ECO:0000259" key="8">
    <source>
        <dbReference type="PROSITE" id="PS51523"/>
    </source>
</evidence>
<keyword evidence="10" id="KW-1185">Reference proteome</keyword>
<evidence type="ECO:0000256" key="4">
    <source>
        <dbReference type="ARBA" id="ARBA00022833"/>
    </source>
</evidence>
<proteinExistence type="inferred from homology"/>
<organism evidence="9 10">
    <name type="scientific">Dovyalis caffra</name>
    <dbReference type="NCBI Taxonomy" id="77055"/>
    <lineage>
        <taxon>Eukaryota</taxon>
        <taxon>Viridiplantae</taxon>
        <taxon>Streptophyta</taxon>
        <taxon>Embryophyta</taxon>
        <taxon>Tracheophyta</taxon>
        <taxon>Spermatophyta</taxon>
        <taxon>Magnoliopsida</taxon>
        <taxon>eudicotyledons</taxon>
        <taxon>Gunneridae</taxon>
        <taxon>Pentapetalae</taxon>
        <taxon>rosids</taxon>
        <taxon>fabids</taxon>
        <taxon>Malpighiales</taxon>
        <taxon>Salicaceae</taxon>
        <taxon>Flacourtieae</taxon>
        <taxon>Dovyalis</taxon>
    </lineage>
</organism>
<dbReference type="InterPro" id="IPR006455">
    <property type="entry name" value="Homeodomain_ZF_HD"/>
</dbReference>
<comment type="caution">
    <text evidence="9">The sequence shown here is derived from an EMBL/GenBank/DDBJ whole genome shotgun (WGS) entry which is preliminary data.</text>
</comment>
<evidence type="ECO:0000256" key="6">
    <source>
        <dbReference type="ARBA" id="ARBA00023002"/>
    </source>
</evidence>
<name>A0AAV1R583_9ROSI</name>
<dbReference type="NCBIfam" id="TIGR01565">
    <property type="entry name" value="homeo_ZF_HD"/>
    <property type="match status" value="1"/>
</dbReference>
<feature type="compositionally biased region" description="Polar residues" evidence="7">
    <location>
        <begin position="866"/>
        <end position="877"/>
    </location>
</feature>
<dbReference type="Pfam" id="PF02900">
    <property type="entry name" value="LigB"/>
    <property type="match status" value="5"/>
</dbReference>
<dbReference type="SUPFAM" id="SSF46689">
    <property type="entry name" value="Homeodomain-like"/>
    <property type="match status" value="1"/>
</dbReference>
<dbReference type="Proteomes" id="UP001314170">
    <property type="component" value="Unassembled WGS sequence"/>
</dbReference>
<evidence type="ECO:0000313" key="10">
    <source>
        <dbReference type="Proteomes" id="UP001314170"/>
    </source>
</evidence>
<dbReference type="Pfam" id="PF04770">
    <property type="entry name" value="ZF-HD_dimer"/>
    <property type="match status" value="1"/>
</dbReference>
<dbReference type="GO" id="GO:0008198">
    <property type="term" value="F:ferrous iron binding"/>
    <property type="evidence" value="ECO:0007669"/>
    <property type="project" value="InterPro"/>
</dbReference>
<keyword evidence="6" id="KW-0560">Oxidoreductase</keyword>
<feature type="domain" description="ZF-HD dimerization-type" evidence="8">
    <location>
        <begin position="889"/>
        <end position="938"/>
    </location>
</feature>
<dbReference type="InterPro" id="IPR006456">
    <property type="entry name" value="ZF_HD_homeobox_Cys/His_dimer"/>
</dbReference>
<dbReference type="CDD" id="cd07363">
    <property type="entry name" value="45_DOPA_Dioxygenase"/>
    <property type="match status" value="3"/>
</dbReference>
<evidence type="ECO:0000256" key="5">
    <source>
        <dbReference type="ARBA" id="ARBA00022964"/>
    </source>
</evidence>
<feature type="region of interest" description="Disordered" evidence="7">
    <location>
        <begin position="862"/>
        <end position="881"/>
    </location>
</feature>
<evidence type="ECO:0000313" key="9">
    <source>
        <dbReference type="EMBL" id="CAK7328568.1"/>
    </source>
</evidence>
<dbReference type="PROSITE" id="PS51523">
    <property type="entry name" value="ZF_HD_DIMER"/>
    <property type="match status" value="1"/>
</dbReference>
<dbReference type="GO" id="GO:0008270">
    <property type="term" value="F:zinc ion binding"/>
    <property type="evidence" value="ECO:0007669"/>
    <property type="project" value="InterPro"/>
</dbReference>
<dbReference type="NCBIfam" id="TIGR01566">
    <property type="entry name" value="ZF_HD_prot_N"/>
    <property type="match status" value="1"/>
</dbReference>